<dbReference type="EMBL" id="CP088280">
    <property type="protein sequence ID" value="UGX92038.1"/>
    <property type="molecule type" value="Genomic_DNA"/>
</dbReference>
<gene>
    <name evidence="1" type="ORF">G6321_00040915</name>
</gene>
<proteinExistence type="predicted"/>
<dbReference type="RefSeq" id="WP_224516962.1">
    <property type="nucleotide sequence ID" value="NZ_CP088280.1"/>
</dbReference>
<accession>A0A9X9YM83</accession>
<evidence type="ECO:0000313" key="1">
    <source>
        <dbReference type="EMBL" id="UGX92038.1"/>
    </source>
</evidence>
<dbReference type="Proteomes" id="UP000564836">
    <property type="component" value="Chromosome"/>
</dbReference>
<reference evidence="1 2" key="2">
    <citation type="journal article" date="2022" name="Int. J. Syst. Evol. Microbiol.">
        <title>Strains of Bradyrhizobium barranii sp. nov. associated with legumes native to Canada are symbionts of soybeans and belong to different subspecies (subsp. barranii subsp. nov. and subsp. apii subsp. nov.) and symbiovars (sv. glycinearum and sv. septentrionale).</title>
        <authorList>
            <person name="Bromfield E.S.P."/>
            <person name="Cloutier S."/>
            <person name="Wasai-Hara S."/>
            <person name="Minamisawa K."/>
        </authorList>
    </citation>
    <scope>NUCLEOTIDE SEQUENCE [LARGE SCALE GENOMIC DNA]</scope>
    <source>
        <strain evidence="1 2">323S2</strain>
    </source>
</reference>
<sequence length="63" mass="6662">MIDALSKTLIALLDAAWKTMLANVGSFREVAVPSPMLTVTPLTTGAVLTWVLPAPVQVIESPD</sequence>
<dbReference type="AlphaFoldDB" id="A0A9X9YM83"/>
<reference evidence="1 2" key="1">
    <citation type="journal article" date="2017" name="Syst. Appl. Microbiol.">
        <title>Soybeans inoculated with root zone soils of Canadian native legumes harbour diverse and novel Bradyrhizobium spp. that possess agricultural potential.</title>
        <authorList>
            <person name="Bromfield E.S.P."/>
            <person name="Cloutier S."/>
            <person name="Tambong J.T."/>
            <person name="Tran Thi T.V."/>
        </authorList>
    </citation>
    <scope>NUCLEOTIDE SEQUENCE [LARGE SCALE GENOMIC DNA]</scope>
    <source>
        <strain evidence="1 2">323S2</strain>
    </source>
</reference>
<name>A0A9X9YM83_9BRAD</name>
<evidence type="ECO:0000313" key="2">
    <source>
        <dbReference type="Proteomes" id="UP000564836"/>
    </source>
</evidence>
<protein>
    <submittedName>
        <fullName evidence="1">Uncharacterized protein</fullName>
    </submittedName>
</protein>
<organism evidence="1 2">
    <name type="scientific">Bradyrhizobium barranii subsp. barranii</name>
    <dbReference type="NCBI Taxonomy" id="2823807"/>
    <lineage>
        <taxon>Bacteria</taxon>
        <taxon>Pseudomonadati</taxon>
        <taxon>Pseudomonadota</taxon>
        <taxon>Alphaproteobacteria</taxon>
        <taxon>Hyphomicrobiales</taxon>
        <taxon>Nitrobacteraceae</taxon>
        <taxon>Bradyrhizobium</taxon>
        <taxon>Bradyrhizobium barranii</taxon>
    </lineage>
</organism>